<keyword evidence="3" id="KW-1185">Reference proteome</keyword>
<reference evidence="2 3" key="1">
    <citation type="submission" date="2019-03" db="EMBL/GenBank/DDBJ databases">
        <title>Genomic Encyclopedia of Type Strains, Phase IV (KMG-IV): sequencing the most valuable type-strain genomes for metagenomic binning, comparative biology and taxonomic classification.</title>
        <authorList>
            <person name="Goeker M."/>
        </authorList>
    </citation>
    <scope>NUCLEOTIDE SEQUENCE [LARGE SCALE GENOMIC DNA]</scope>
    <source>
        <strain evidence="2 3">DSM 5604</strain>
    </source>
</reference>
<proteinExistence type="predicted"/>
<dbReference type="AlphaFoldDB" id="A0A4R6XCX6"/>
<protein>
    <submittedName>
        <fullName evidence="2">Uncharacterized protein</fullName>
    </submittedName>
</protein>
<dbReference type="EMBL" id="SNZA01000001">
    <property type="protein sequence ID" value="TDR15560.1"/>
    <property type="molecule type" value="Genomic_DNA"/>
</dbReference>
<evidence type="ECO:0000313" key="3">
    <source>
        <dbReference type="Proteomes" id="UP000295729"/>
    </source>
</evidence>
<name>A0A4R6XCX6_9GAMM</name>
<dbReference type="RefSeq" id="WP_162847539.1">
    <property type="nucleotide sequence ID" value="NZ_SNZA01000001.1"/>
</dbReference>
<feature type="region of interest" description="Disordered" evidence="1">
    <location>
        <begin position="34"/>
        <end position="53"/>
    </location>
</feature>
<evidence type="ECO:0000313" key="2">
    <source>
        <dbReference type="EMBL" id="TDR15560.1"/>
    </source>
</evidence>
<organism evidence="2 3">
    <name type="scientific">Marinomonas communis</name>
    <dbReference type="NCBI Taxonomy" id="28254"/>
    <lineage>
        <taxon>Bacteria</taxon>
        <taxon>Pseudomonadati</taxon>
        <taxon>Pseudomonadota</taxon>
        <taxon>Gammaproteobacteria</taxon>
        <taxon>Oceanospirillales</taxon>
        <taxon>Oceanospirillaceae</taxon>
        <taxon>Marinomonas</taxon>
    </lineage>
</organism>
<feature type="compositionally biased region" description="Basic and acidic residues" evidence="1">
    <location>
        <begin position="37"/>
        <end position="53"/>
    </location>
</feature>
<gene>
    <name evidence="2" type="ORF">C8D85_0932</name>
</gene>
<accession>A0A4R6XCX6</accession>
<evidence type="ECO:0000256" key="1">
    <source>
        <dbReference type="SAM" id="MobiDB-lite"/>
    </source>
</evidence>
<comment type="caution">
    <text evidence="2">The sequence shown here is derived from an EMBL/GenBank/DDBJ whole genome shotgun (WGS) entry which is preliminary data.</text>
</comment>
<dbReference type="Proteomes" id="UP000295729">
    <property type="component" value="Unassembled WGS sequence"/>
</dbReference>
<sequence>MFEFALFIAAVAGAFWMAHSLISTVSTPSMKAQPIKIEQEKQLKQRPRDRFPR</sequence>